<dbReference type="PANTHER" id="PTHR12725:SF72">
    <property type="entry name" value="HALOACID DEHALOGENASE-LIKE HYDROLASE"/>
    <property type="match status" value="1"/>
</dbReference>
<comment type="caution">
    <text evidence="1">The sequence shown here is derived from an EMBL/GenBank/DDBJ whole genome shotgun (WGS) entry which is preliminary data.</text>
</comment>
<dbReference type="InterPro" id="IPR006439">
    <property type="entry name" value="HAD-SF_hydro_IA"/>
</dbReference>
<protein>
    <submittedName>
        <fullName evidence="1">Uncharacterized protein</fullName>
    </submittedName>
</protein>
<dbReference type="InParanoid" id="A0A7J7DE02"/>
<dbReference type="AlphaFoldDB" id="A0A7J7DE02"/>
<accession>A0A7J7DE02</accession>
<dbReference type="InterPro" id="IPR036412">
    <property type="entry name" value="HAD-like_sf"/>
</dbReference>
<dbReference type="NCBIfam" id="TIGR01509">
    <property type="entry name" value="HAD-SF-IA-v3"/>
    <property type="match status" value="1"/>
</dbReference>
<organism evidence="1 2">
    <name type="scientific">Tripterygium wilfordii</name>
    <name type="common">Thunder God vine</name>
    <dbReference type="NCBI Taxonomy" id="458696"/>
    <lineage>
        <taxon>Eukaryota</taxon>
        <taxon>Viridiplantae</taxon>
        <taxon>Streptophyta</taxon>
        <taxon>Embryophyta</taxon>
        <taxon>Tracheophyta</taxon>
        <taxon>Spermatophyta</taxon>
        <taxon>Magnoliopsida</taxon>
        <taxon>eudicotyledons</taxon>
        <taxon>Gunneridae</taxon>
        <taxon>Pentapetalae</taxon>
        <taxon>rosids</taxon>
        <taxon>fabids</taxon>
        <taxon>Celastrales</taxon>
        <taxon>Celastraceae</taxon>
        <taxon>Tripterygium</taxon>
    </lineage>
</organism>
<evidence type="ECO:0000313" key="1">
    <source>
        <dbReference type="EMBL" id="KAF5744590.1"/>
    </source>
</evidence>
<dbReference type="Gene3D" id="1.10.150.450">
    <property type="match status" value="1"/>
</dbReference>
<dbReference type="NCBIfam" id="TIGR01993">
    <property type="entry name" value="Pyr-5-nucltdase"/>
    <property type="match status" value="1"/>
</dbReference>
<dbReference type="SFLD" id="SFLDG01132">
    <property type="entry name" value="C1.5.3:_5'-Nucleotidase_Like"/>
    <property type="match status" value="1"/>
</dbReference>
<name>A0A7J7DE02_TRIWF</name>
<evidence type="ECO:0000313" key="2">
    <source>
        <dbReference type="Proteomes" id="UP000593562"/>
    </source>
</evidence>
<sequence>MLKLDVTCYVDRSDVDDTLYPINSGLSVEITKNIEEYMVQKLGIEESKVPELCFSLYKNYGTTLAGLAAIGYEIDYEDFHSYVHGRLPYHKMLKPNLVLKSILHSLPVRKVIFTNADKAHAIRVISRLGLEDCFEGIICFETLNPTHNTSSSAELKATGSSTKIHTEIFDISSFRPGAGSELPKSLVICKPFKEAFEEAFRIANINPHKTLFLDDSVRNIETGKTVGLGTVLVGTSCRTKGADQALESIHNIKEALPELWEANEKAERVTYPGKVPIETTVIA</sequence>
<gene>
    <name evidence="1" type="ORF">HS088_TW07G00165</name>
</gene>
<dbReference type="SFLD" id="SFLDG01129">
    <property type="entry name" value="C1.5:_HAD__Beta-PGM__Phosphata"/>
    <property type="match status" value="1"/>
</dbReference>
<dbReference type="SFLD" id="SFLDS00003">
    <property type="entry name" value="Haloacid_Dehalogenase"/>
    <property type="match status" value="1"/>
</dbReference>
<dbReference type="Proteomes" id="UP000593562">
    <property type="component" value="Unassembled WGS sequence"/>
</dbReference>
<reference evidence="1 2" key="1">
    <citation type="journal article" date="2020" name="Nat. Commun.">
        <title>Genome of Tripterygium wilfordii and identification of cytochrome P450 involved in triptolide biosynthesis.</title>
        <authorList>
            <person name="Tu L."/>
            <person name="Su P."/>
            <person name="Zhang Z."/>
            <person name="Gao L."/>
            <person name="Wang J."/>
            <person name="Hu T."/>
            <person name="Zhou J."/>
            <person name="Zhang Y."/>
            <person name="Zhao Y."/>
            <person name="Liu Y."/>
            <person name="Song Y."/>
            <person name="Tong Y."/>
            <person name="Lu Y."/>
            <person name="Yang J."/>
            <person name="Xu C."/>
            <person name="Jia M."/>
            <person name="Peters R.J."/>
            <person name="Huang L."/>
            <person name="Gao W."/>
        </authorList>
    </citation>
    <scope>NUCLEOTIDE SEQUENCE [LARGE SCALE GENOMIC DNA]</scope>
    <source>
        <strain evidence="2">cv. XIE 37</strain>
        <tissue evidence="1">Leaf</tissue>
    </source>
</reference>
<dbReference type="EMBL" id="JAAARO010000007">
    <property type="protein sequence ID" value="KAF5744590.1"/>
    <property type="molecule type" value="Genomic_DNA"/>
</dbReference>
<keyword evidence="2" id="KW-1185">Reference proteome</keyword>
<dbReference type="Gene3D" id="3.40.50.1000">
    <property type="entry name" value="HAD superfamily/HAD-like"/>
    <property type="match status" value="1"/>
</dbReference>
<dbReference type="SUPFAM" id="SSF56784">
    <property type="entry name" value="HAD-like"/>
    <property type="match status" value="1"/>
</dbReference>
<dbReference type="InterPro" id="IPR023214">
    <property type="entry name" value="HAD_sf"/>
</dbReference>
<dbReference type="InterPro" id="IPR010237">
    <property type="entry name" value="Pyr-5-nucltdase"/>
</dbReference>
<dbReference type="PANTHER" id="PTHR12725">
    <property type="entry name" value="HALOACID DEHALOGENASE-LIKE HYDROLASE"/>
    <property type="match status" value="1"/>
</dbReference>
<proteinExistence type="predicted"/>